<dbReference type="GO" id="GO:0032259">
    <property type="term" value="P:methylation"/>
    <property type="evidence" value="ECO:0007669"/>
    <property type="project" value="UniProtKB-KW"/>
</dbReference>
<dbReference type="InterPro" id="IPR050078">
    <property type="entry name" value="Ribosomal_L11_MeTrfase_PrmA"/>
</dbReference>
<dbReference type="Pfam" id="PF06325">
    <property type="entry name" value="PrmA"/>
    <property type="match status" value="1"/>
</dbReference>
<feature type="binding site" evidence="6">
    <location>
        <position position="185"/>
    </location>
    <ligand>
        <name>S-adenosyl-L-methionine</name>
        <dbReference type="ChEBI" id="CHEBI:59789"/>
    </ligand>
</feature>
<feature type="binding site" evidence="6">
    <location>
        <position position="228"/>
    </location>
    <ligand>
        <name>S-adenosyl-L-methionine</name>
        <dbReference type="ChEBI" id="CHEBI:59789"/>
    </ligand>
</feature>
<evidence type="ECO:0000313" key="7">
    <source>
        <dbReference type="EMBL" id="KRN88759.1"/>
    </source>
</evidence>
<evidence type="ECO:0000256" key="5">
    <source>
        <dbReference type="ARBA" id="ARBA00022691"/>
    </source>
</evidence>
<keyword evidence="3 6" id="KW-0489">Methyltransferase</keyword>
<keyword evidence="5 6" id="KW-0949">S-adenosyl-L-methionine</keyword>
<reference evidence="7 8" key="1">
    <citation type="journal article" date="2015" name="Genome Announc.">
        <title>Expanding the biotechnology potential of lactobacilli through comparative genomics of 213 strains and associated genera.</title>
        <authorList>
            <person name="Sun Z."/>
            <person name="Harris H.M."/>
            <person name="McCann A."/>
            <person name="Guo C."/>
            <person name="Argimon S."/>
            <person name="Zhang W."/>
            <person name="Yang X."/>
            <person name="Jeffery I.B."/>
            <person name="Cooney J.C."/>
            <person name="Kagawa T.F."/>
            <person name="Liu W."/>
            <person name="Song Y."/>
            <person name="Salvetti E."/>
            <person name="Wrobel A."/>
            <person name="Rasinkangas P."/>
            <person name="Parkhill J."/>
            <person name="Rea M.C."/>
            <person name="O'Sullivan O."/>
            <person name="Ritari J."/>
            <person name="Douillard F.P."/>
            <person name="Paul Ross R."/>
            <person name="Yang R."/>
            <person name="Briner A.E."/>
            <person name="Felis G.E."/>
            <person name="de Vos W.M."/>
            <person name="Barrangou R."/>
            <person name="Klaenhammer T.R."/>
            <person name="Caufield P.W."/>
            <person name="Cui Y."/>
            <person name="Zhang H."/>
            <person name="O'Toole P.W."/>
        </authorList>
    </citation>
    <scope>NUCLEOTIDE SEQUENCE [LARGE SCALE GENOMIC DNA]</scope>
    <source>
        <strain evidence="7 8">DSM 22408</strain>
    </source>
</reference>
<dbReference type="CDD" id="cd02440">
    <property type="entry name" value="AdoMet_MTases"/>
    <property type="match status" value="1"/>
</dbReference>
<sequence>MNEMEWTELVVVTTNEAVEAVSNILMEHGAQGVQIKDETADVEILTYFPADFAVQAEVPAMQQEIQNLTQFGLAIGKGQILLKENQADTWTDVWEKYYQPIRISRYLTIVPSWEEYQPAQPDEKVLYLNPQRSFGTGQHLTTQLSLHALEMTLRGGESMLDVGTGSGVLSIAAAKLGAKTIAAYDIDAKAIQAAQENVVLNQVQDQITLGVNDLLNGITAQVDVIVANILPEFLVPLIPQTTTRLNQGGKLILSGIINEKKDQIVSVLNENNYQVLELLRAGDWYGIVAELAQED</sequence>
<name>A0A0R2KQV2_9LACO</name>
<dbReference type="HAMAP" id="MF_00735">
    <property type="entry name" value="Methyltr_PrmA"/>
    <property type="match status" value="1"/>
</dbReference>
<dbReference type="InterPro" id="IPR029063">
    <property type="entry name" value="SAM-dependent_MTases_sf"/>
</dbReference>
<comment type="caution">
    <text evidence="7">The sequence shown here is derived from an EMBL/GenBank/DDBJ whole genome shotgun (WGS) entry which is preliminary data.</text>
</comment>
<comment type="function">
    <text evidence="6">Methylates ribosomal protein L11.</text>
</comment>
<dbReference type="NCBIfam" id="TIGR00406">
    <property type="entry name" value="prmA"/>
    <property type="match status" value="1"/>
</dbReference>
<dbReference type="GO" id="GO:0005737">
    <property type="term" value="C:cytoplasm"/>
    <property type="evidence" value="ECO:0007669"/>
    <property type="project" value="UniProtKB-SubCell"/>
</dbReference>
<dbReference type="PIRSF" id="PIRSF000401">
    <property type="entry name" value="RPL11_MTase"/>
    <property type="match status" value="1"/>
</dbReference>
<keyword evidence="7" id="KW-0689">Ribosomal protein</keyword>
<dbReference type="EC" id="2.1.1.-" evidence="6"/>
<comment type="catalytic activity">
    <reaction evidence="6">
        <text>L-lysyl-[protein] + 3 S-adenosyl-L-methionine = N(6),N(6),N(6)-trimethyl-L-lysyl-[protein] + 3 S-adenosyl-L-homocysteine + 3 H(+)</text>
        <dbReference type="Rhea" id="RHEA:54192"/>
        <dbReference type="Rhea" id="RHEA-COMP:9752"/>
        <dbReference type="Rhea" id="RHEA-COMP:13826"/>
        <dbReference type="ChEBI" id="CHEBI:15378"/>
        <dbReference type="ChEBI" id="CHEBI:29969"/>
        <dbReference type="ChEBI" id="CHEBI:57856"/>
        <dbReference type="ChEBI" id="CHEBI:59789"/>
        <dbReference type="ChEBI" id="CHEBI:61961"/>
    </reaction>
</comment>
<protein>
    <recommendedName>
        <fullName evidence="6">Ribosomal protein L11 methyltransferase</fullName>
        <shortName evidence="6">L11 Mtase</shortName>
        <ecNumber evidence="6">2.1.1.-</ecNumber>
    </recommendedName>
</protein>
<feature type="binding site" evidence="6">
    <location>
        <position position="142"/>
    </location>
    <ligand>
        <name>S-adenosyl-L-methionine</name>
        <dbReference type="ChEBI" id="CHEBI:59789"/>
    </ligand>
</feature>
<keyword evidence="8" id="KW-1185">Reference proteome</keyword>
<dbReference type="Gene3D" id="3.40.50.150">
    <property type="entry name" value="Vaccinia Virus protein VP39"/>
    <property type="match status" value="1"/>
</dbReference>
<keyword evidence="4 6" id="KW-0808">Transferase</keyword>
<accession>A0A0R2KQV2</accession>
<comment type="similarity">
    <text evidence="1 6">Belongs to the methyltransferase superfamily. PrmA family.</text>
</comment>
<feature type="binding site" evidence="6">
    <location>
        <position position="163"/>
    </location>
    <ligand>
        <name>S-adenosyl-L-methionine</name>
        <dbReference type="ChEBI" id="CHEBI:59789"/>
    </ligand>
</feature>
<dbReference type="Proteomes" id="UP000051500">
    <property type="component" value="Unassembled WGS sequence"/>
</dbReference>
<dbReference type="GO" id="GO:0005840">
    <property type="term" value="C:ribosome"/>
    <property type="evidence" value="ECO:0007669"/>
    <property type="project" value="UniProtKB-KW"/>
</dbReference>
<evidence type="ECO:0000256" key="6">
    <source>
        <dbReference type="HAMAP-Rule" id="MF_00735"/>
    </source>
</evidence>
<dbReference type="eggNOG" id="COG2264">
    <property type="taxonomic scope" value="Bacteria"/>
</dbReference>
<keyword evidence="7" id="KW-0687">Ribonucleoprotein</keyword>
<evidence type="ECO:0000256" key="1">
    <source>
        <dbReference type="ARBA" id="ARBA00009741"/>
    </source>
</evidence>
<dbReference type="STRING" id="1122146.IV53_GL000727"/>
<evidence type="ECO:0000313" key="8">
    <source>
        <dbReference type="Proteomes" id="UP000051500"/>
    </source>
</evidence>
<dbReference type="AlphaFoldDB" id="A0A0R2KQV2"/>
<dbReference type="InterPro" id="IPR004498">
    <property type="entry name" value="Ribosomal_PrmA_MeTrfase"/>
</dbReference>
<dbReference type="GO" id="GO:0016279">
    <property type="term" value="F:protein-lysine N-methyltransferase activity"/>
    <property type="evidence" value="ECO:0007669"/>
    <property type="project" value="RHEA"/>
</dbReference>
<evidence type="ECO:0000256" key="4">
    <source>
        <dbReference type="ARBA" id="ARBA00022679"/>
    </source>
</evidence>
<dbReference type="SUPFAM" id="SSF53335">
    <property type="entry name" value="S-adenosyl-L-methionine-dependent methyltransferases"/>
    <property type="match status" value="1"/>
</dbReference>
<organism evidence="7 8">
    <name type="scientific">Ligilactobacillus ceti DSM 22408</name>
    <dbReference type="NCBI Taxonomy" id="1122146"/>
    <lineage>
        <taxon>Bacteria</taxon>
        <taxon>Bacillati</taxon>
        <taxon>Bacillota</taxon>
        <taxon>Bacilli</taxon>
        <taxon>Lactobacillales</taxon>
        <taxon>Lactobacillaceae</taxon>
        <taxon>Ligilactobacillus</taxon>
    </lineage>
</organism>
<proteinExistence type="inferred from homology"/>
<gene>
    <name evidence="6" type="primary">prmA</name>
    <name evidence="7" type="ORF">IV53_GL000727</name>
</gene>
<dbReference type="PANTHER" id="PTHR43648:SF1">
    <property type="entry name" value="ELECTRON TRANSFER FLAVOPROTEIN BETA SUBUNIT LYSINE METHYLTRANSFERASE"/>
    <property type="match status" value="1"/>
</dbReference>
<keyword evidence="2 6" id="KW-0963">Cytoplasm</keyword>
<dbReference type="PATRIC" id="fig|1122146.4.peg.757"/>
<comment type="subcellular location">
    <subcellularLocation>
        <location evidence="6">Cytoplasm</location>
    </subcellularLocation>
</comment>
<dbReference type="PANTHER" id="PTHR43648">
    <property type="entry name" value="ELECTRON TRANSFER FLAVOPROTEIN BETA SUBUNIT LYSINE METHYLTRANSFERASE"/>
    <property type="match status" value="1"/>
</dbReference>
<evidence type="ECO:0000256" key="3">
    <source>
        <dbReference type="ARBA" id="ARBA00022603"/>
    </source>
</evidence>
<dbReference type="EMBL" id="JQBZ01000025">
    <property type="protein sequence ID" value="KRN88759.1"/>
    <property type="molecule type" value="Genomic_DNA"/>
</dbReference>
<evidence type="ECO:0000256" key="2">
    <source>
        <dbReference type="ARBA" id="ARBA00022490"/>
    </source>
</evidence>